<dbReference type="EMBL" id="LKCN02000001">
    <property type="protein sequence ID" value="RCI16127.1"/>
    <property type="molecule type" value="Genomic_DNA"/>
</dbReference>
<reference evidence="2 3" key="1">
    <citation type="journal article" date="2015" name="BMC Genomics">
        <title>Insights from the genome of Ophiocordyceps polyrhachis-furcata to pathogenicity and host specificity in insect fungi.</title>
        <authorList>
            <person name="Wichadakul D."/>
            <person name="Kobmoo N."/>
            <person name="Ingsriswang S."/>
            <person name="Tangphatsornruang S."/>
            <person name="Chantasingh D."/>
            <person name="Luangsa-ard J.J."/>
            <person name="Eurwilaichitr L."/>
        </authorList>
    </citation>
    <scope>NUCLEOTIDE SEQUENCE [LARGE SCALE GENOMIC DNA]</scope>
    <source>
        <strain evidence="2 3">BCC 54312</strain>
    </source>
</reference>
<dbReference type="Proteomes" id="UP000253664">
    <property type="component" value="Unassembled WGS sequence"/>
</dbReference>
<keyword evidence="1" id="KW-0812">Transmembrane</keyword>
<keyword evidence="1" id="KW-1133">Transmembrane helix</keyword>
<accession>A0A367LP09</accession>
<name>A0A367LP09_9HYPO</name>
<proteinExistence type="predicted"/>
<sequence length="241" mass="26278">MWSHKHNHSPDGLGSILPSLLGRVLVKPDQDICMPNIDYDGGTWSKKGAPPRSPSRTGIHSGGFRHVGTWFLLLMGFDRSETTLLLLRRMNYHSHMATHVDTPDDNARADAASWLRLTALLVTTKLDWAPLRRPDRYGTPAGLLSNSHGRRWGTGRGVLVRFAAPEETSQQASNKTAGGLGLGRVGAVGGGRRGPGRDLLLGFVVAVGGRGIGFVCARALSASRRMRDSDVVERRRRGIRF</sequence>
<organism evidence="2 3">
    <name type="scientific">Ophiocordyceps polyrhachis-furcata BCC 54312</name>
    <dbReference type="NCBI Taxonomy" id="1330021"/>
    <lineage>
        <taxon>Eukaryota</taxon>
        <taxon>Fungi</taxon>
        <taxon>Dikarya</taxon>
        <taxon>Ascomycota</taxon>
        <taxon>Pezizomycotina</taxon>
        <taxon>Sordariomycetes</taxon>
        <taxon>Hypocreomycetidae</taxon>
        <taxon>Hypocreales</taxon>
        <taxon>Ophiocordycipitaceae</taxon>
        <taxon>Ophiocordyceps</taxon>
    </lineage>
</organism>
<feature type="non-terminal residue" evidence="2">
    <location>
        <position position="241"/>
    </location>
</feature>
<dbReference type="AlphaFoldDB" id="A0A367LP09"/>
<keyword evidence="1" id="KW-0472">Membrane</keyword>
<evidence type="ECO:0000313" key="3">
    <source>
        <dbReference type="Proteomes" id="UP000253664"/>
    </source>
</evidence>
<comment type="caution">
    <text evidence="2">The sequence shown here is derived from an EMBL/GenBank/DDBJ whole genome shotgun (WGS) entry which is preliminary data.</text>
</comment>
<evidence type="ECO:0000256" key="1">
    <source>
        <dbReference type="SAM" id="Phobius"/>
    </source>
</evidence>
<protein>
    <submittedName>
        <fullName evidence="2">Uncharacterized protein</fullName>
    </submittedName>
</protein>
<feature type="transmembrane region" description="Helical" evidence="1">
    <location>
        <begin position="199"/>
        <end position="220"/>
    </location>
</feature>
<keyword evidence="3" id="KW-1185">Reference proteome</keyword>
<gene>
    <name evidence="2" type="ORF">L249_3261</name>
</gene>
<evidence type="ECO:0000313" key="2">
    <source>
        <dbReference type="EMBL" id="RCI16127.1"/>
    </source>
</evidence>